<evidence type="ECO:0000256" key="4">
    <source>
        <dbReference type="PIRNR" id="PIRNR000777"/>
    </source>
</evidence>
<dbReference type="EMBL" id="BTGD01000001">
    <property type="protein sequence ID" value="GMM54116.1"/>
    <property type="molecule type" value="Genomic_DNA"/>
</dbReference>
<gene>
    <name evidence="6" type="ORF">DAKH74_007320</name>
</gene>
<organism evidence="6 7">
    <name type="scientific">Maudiozyma humilis</name>
    <name type="common">Sour dough yeast</name>
    <name type="synonym">Kazachstania humilis</name>
    <dbReference type="NCBI Taxonomy" id="51915"/>
    <lineage>
        <taxon>Eukaryota</taxon>
        <taxon>Fungi</taxon>
        <taxon>Dikarya</taxon>
        <taxon>Ascomycota</taxon>
        <taxon>Saccharomycotina</taxon>
        <taxon>Saccharomycetes</taxon>
        <taxon>Saccharomycetales</taxon>
        <taxon>Saccharomycetaceae</taxon>
        <taxon>Maudiozyma</taxon>
    </lineage>
</organism>
<dbReference type="GO" id="GO:0005666">
    <property type="term" value="C:RNA polymerase III complex"/>
    <property type="evidence" value="ECO:0007669"/>
    <property type="project" value="UniProtKB-UniRule"/>
</dbReference>
<evidence type="ECO:0000313" key="6">
    <source>
        <dbReference type="EMBL" id="GMM54116.1"/>
    </source>
</evidence>
<comment type="caution">
    <text evidence="6">The sequence shown here is derived from an EMBL/GenBank/DDBJ whole genome shotgun (WGS) entry which is preliminary data.</text>
</comment>
<feature type="compositionally biased region" description="Acidic residues" evidence="5">
    <location>
        <begin position="172"/>
        <end position="181"/>
    </location>
</feature>
<dbReference type="Pfam" id="PF11705">
    <property type="entry name" value="RNA_pol_3_Rpc31"/>
    <property type="match status" value="1"/>
</dbReference>
<evidence type="ECO:0000256" key="2">
    <source>
        <dbReference type="ARBA" id="ARBA00008352"/>
    </source>
</evidence>
<evidence type="ECO:0000313" key="7">
    <source>
        <dbReference type="Proteomes" id="UP001377567"/>
    </source>
</evidence>
<dbReference type="Proteomes" id="UP001377567">
    <property type="component" value="Unassembled WGS sequence"/>
</dbReference>
<evidence type="ECO:0000256" key="3">
    <source>
        <dbReference type="ARBA" id="ARBA00023242"/>
    </source>
</evidence>
<accession>A0AAV5RTZ6</accession>
<feature type="compositionally biased region" description="Acidic residues" evidence="5">
    <location>
        <begin position="191"/>
        <end position="207"/>
    </location>
</feature>
<comment type="subunit">
    <text evidence="4">Component of the RNA polymerase III (Pol III) complex.</text>
</comment>
<comment type="function">
    <text evidence="4">DNA-dependent RNA polymerase catalyzes the transcription of DNA into RNA using the four ribonucleoside triphosphates as substrates. Specific peripheric component of RNA polymerase III which synthesizes small RNAs, such as 5S rRNA and tRNAs.</text>
</comment>
<keyword evidence="6" id="KW-0804">Transcription</keyword>
<keyword evidence="6" id="KW-0240">DNA-directed RNA polymerase</keyword>
<dbReference type="GO" id="GO:0006383">
    <property type="term" value="P:transcription by RNA polymerase III"/>
    <property type="evidence" value="ECO:0007669"/>
    <property type="project" value="UniProtKB-UniRule"/>
</dbReference>
<keyword evidence="7" id="KW-1185">Reference proteome</keyword>
<name>A0AAV5RTZ6_MAUHU</name>
<dbReference type="PANTHER" id="PTHR15367:SF2">
    <property type="entry name" value="DNA-DIRECTED RNA POLYMERASE III SUBUNIT"/>
    <property type="match status" value="1"/>
</dbReference>
<dbReference type="PANTHER" id="PTHR15367">
    <property type="entry name" value="DNA-DIRECTED RNA POLYMERASE III"/>
    <property type="match status" value="1"/>
</dbReference>
<evidence type="ECO:0000256" key="1">
    <source>
        <dbReference type="ARBA" id="ARBA00004123"/>
    </source>
</evidence>
<dbReference type="InterPro" id="IPR024661">
    <property type="entry name" value="RNA_pol_III_Rpc31"/>
</dbReference>
<sequence>MSFRRGRANEGNTFLKNLPFGLAYTDVSSSQNSEFPQIPLPVNNPVSRSERKVAMVYINHTDGVKNGPFYTGAVGEASAGSSGESSGAVHDDGIERYSDRYLKKRKIGVSIDDHPFHLALFPKELYSVMGINKKKLLNIRKANNSGAALFTGEGDDNALGLNMLEKLKQLAEDVDDEDEKDENALRNRDDDISDNDYDEEEDEEDGNDYNAEAYFDNGEDDEYENGEDDGEAVL</sequence>
<dbReference type="AlphaFoldDB" id="A0AAV5RTZ6"/>
<comment type="similarity">
    <text evidence="2 4">Belongs to the eukaryotic RPC7 RNA polymerase subunit family.</text>
</comment>
<feature type="compositionally biased region" description="Acidic residues" evidence="5">
    <location>
        <begin position="217"/>
        <end position="234"/>
    </location>
</feature>
<evidence type="ECO:0000256" key="5">
    <source>
        <dbReference type="SAM" id="MobiDB-lite"/>
    </source>
</evidence>
<protein>
    <recommendedName>
        <fullName evidence="4">DNA-directed RNA polymerase III subunit</fullName>
    </recommendedName>
</protein>
<comment type="subcellular location">
    <subcellularLocation>
        <location evidence="1 4">Nucleus</location>
    </subcellularLocation>
</comment>
<dbReference type="PIRSF" id="PIRSF000777">
    <property type="entry name" value="RNA_polIII_C31"/>
    <property type="match status" value="1"/>
</dbReference>
<proteinExistence type="inferred from homology"/>
<feature type="region of interest" description="Disordered" evidence="5">
    <location>
        <begin position="172"/>
        <end position="234"/>
    </location>
</feature>
<reference evidence="6 7" key="1">
    <citation type="journal article" date="2023" name="Elife">
        <title>Identification of key yeast species and microbe-microbe interactions impacting larval growth of Drosophila in the wild.</title>
        <authorList>
            <person name="Mure A."/>
            <person name="Sugiura Y."/>
            <person name="Maeda R."/>
            <person name="Honda K."/>
            <person name="Sakurai N."/>
            <person name="Takahashi Y."/>
            <person name="Watada M."/>
            <person name="Katoh T."/>
            <person name="Gotoh A."/>
            <person name="Gotoh Y."/>
            <person name="Taniguchi I."/>
            <person name="Nakamura K."/>
            <person name="Hayashi T."/>
            <person name="Katayama T."/>
            <person name="Uemura T."/>
            <person name="Hattori Y."/>
        </authorList>
    </citation>
    <scope>NUCLEOTIDE SEQUENCE [LARGE SCALE GENOMIC DNA]</scope>
    <source>
        <strain evidence="6 7">KH-74</strain>
    </source>
</reference>
<keyword evidence="3 4" id="KW-0539">Nucleus</keyword>